<evidence type="ECO:0000313" key="2">
    <source>
        <dbReference type="Proteomes" id="UP001189122"/>
    </source>
</evidence>
<accession>A0A7I8JQC9</accession>
<dbReference type="AlphaFoldDB" id="A0A7I8JQC9"/>
<dbReference type="Proteomes" id="UP001189122">
    <property type="component" value="Unassembled WGS sequence"/>
</dbReference>
<proteinExistence type="predicted"/>
<gene>
    <name evidence="1" type="ORF">SI7747_16018757</name>
</gene>
<reference evidence="1 2" key="1">
    <citation type="submission" date="2019-12" db="EMBL/GenBank/DDBJ databases">
        <authorList>
            <person name="Scholz U."/>
            <person name="Mascher M."/>
            <person name="Fiebig A."/>
        </authorList>
    </citation>
    <scope>NUCLEOTIDE SEQUENCE</scope>
</reference>
<organism evidence="1">
    <name type="scientific">Spirodela intermedia</name>
    <name type="common">Intermediate duckweed</name>
    <dbReference type="NCBI Taxonomy" id="51605"/>
    <lineage>
        <taxon>Eukaryota</taxon>
        <taxon>Viridiplantae</taxon>
        <taxon>Streptophyta</taxon>
        <taxon>Embryophyta</taxon>
        <taxon>Tracheophyta</taxon>
        <taxon>Spermatophyta</taxon>
        <taxon>Magnoliopsida</taxon>
        <taxon>Liliopsida</taxon>
        <taxon>Araceae</taxon>
        <taxon>Lemnoideae</taxon>
        <taxon>Spirodela</taxon>
    </lineage>
</organism>
<sequence length="107" mass="12611">MEGLKGAKQPMQIGHFESNVIEVETPMKKKDRQVFHLQIIQSLHKNYENLSMEDDKSVLDYFRNFSRIVIKLKSPSAKILRSIPTKTRRKILLTVLKQEVEEEQEEQ</sequence>
<dbReference type="EMBL" id="LR743603">
    <property type="protein sequence ID" value="CAA2633224.1"/>
    <property type="molecule type" value="Genomic_DNA"/>
</dbReference>
<dbReference type="Gene3D" id="1.25.40.1050">
    <property type="match status" value="1"/>
</dbReference>
<protein>
    <submittedName>
        <fullName evidence="1">Uncharacterized protein</fullName>
    </submittedName>
</protein>
<evidence type="ECO:0000313" key="1">
    <source>
        <dbReference type="EMBL" id="CAA2633224.1"/>
    </source>
</evidence>
<dbReference type="EMBL" id="CACRZD030000016">
    <property type="protein sequence ID" value="CAA6672346.1"/>
    <property type="molecule type" value="Genomic_DNA"/>
</dbReference>
<keyword evidence="2" id="KW-1185">Reference proteome</keyword>
<name>A0A7I8JQC9_SPIIN</name>